<comment type="caution">
    <text evidence="2">The sequence shown here is derived from an EMBL/GenBank/DDBJ whole genome shotgun (WGS) entry which is preliminary data.</text>
</comment>
<reference evidence="2 3" key="1">
    <citation type="submission" date="2020-08" db="EMBL/GenBank/DDBJ databases">
        <title>Genomic Encyclopedia of Type Strains, Phase IV (KMG-IV): sequencing the most valuable type-strain genomes for metagenomic binning, comparative biology and taxonomic classification.</title>
        <authorList>
            <person name="Goeker M."/>
        </authorList>
    </citation>
    <scope>NUCLEOTIDE SEQUENCE [LARGE SCALE GENOMIC DNA]</scope>
    <source>
        <strain evidence="2 3">DSM 27057</strain>
    </source>
</reference>
<dbReference type="EMBL" id="JACIDX010000007">
    <property type="protein sequence ID" value="MBB3955186.1"/>
    <property type="molecule type" value="Genomic_DNA"/>
</dbReference>
<organism evidence="2 3">
    <name type="scientific">Novosphingobium sediminicola</name>
    <dbReference type="NCBI Taxonomy" id="563162"/>
    <lineage>
        <taxon>Bacteria</taxon>
        <taxon>Pseudomonadati</taxon>
        <taxon>Pseudomonadota</taxon>
        <taxon>Alphaproteobacteria</taxon>
        <taxon>Sphingomonadales</taxon>
        <taxon>Sphingomonadaceae</taxon>
        <taxon>Novosphingobium</taxon>
    </lineage>
</organism>
<feature type="transmembrane region" description="Helical" evidence="1">
    <location>
        <begin position="335"/>
        <end position="357"/>
    </location>
</feature>
<keyword evidence="1" id="KW-1133">Transmembrane helix</keyword>
<protein>
    <submittedName>
        <fullName evidence="2">Uncharacterized protein</fullName>
    </submittedName>
</protein>
<evidence type="ECO:0000313" key="3">
    <source>
        <dbReference type="Proteomes" id="UP000548867"/>
    </source>
</evidence>
<dbReference type="AlphaFoldDB" id="A0A7W6CEQ2"/>
<sequence length="411" mass="42902">MRVALLSLIAPVTGDSGGAGGALGGASPILPRGLMRLGGHTLARHQLAIALALGCDRVIVVAPGGLDGLLPLQHAAESAGALFHRVSGAHGIMGLVSAQDEVIALGDGVLAWPDLAQELLATPTVLVQPVEQGVAAGFERLDFNYASAGAMRFPGRLVERLSELPGDVEPFACLQRIALQGGVPQRSVPDEVIAQGRWNLLHNEREIQAVEPDWISHHLFEDGALQPSEWLAGQVVRLAGPALLEAGSGGTVVAMAAGVLAALGLVAGGFGALTLGLLLVALAWLGFACASMFGRFERRSLRLPRPRLAPAVTYRWIVDGVLLALLGLAHGERTYVAALFEPLMLLGLIRLVPAVVANRKAAWMEDRALLALVLSLLSLFGLLRNGVAVLAVALLLGGIIMAGRQNRLTST</sequence>
<dbReference type="SUPFAM" id="SSF53448">
    <property type="entry name" value="Nucleotide-diphospho-sugar transferases"/>
    <property type="match status" value="1"/>
</dbReference>
<evidence type="ECO:0000313" key="2">
    <source>
        <dbReference type="EMBL" id="MBB3955186.1"/>
    </source>
</evidence>
<keyword evidence="1" id="KW-0472">Membrane</keyword>
<keyword evidence="3" id="KW-1185">Reference proteome</keyword>
<feature type="transmembrane region" description="Helical" evidence="1">
    <location>
        <begin position="369"/>
        <end position="402"/>
    </location>
</feature>
<accession>A0A7W6CEQ2</accession>
<keyword evidence="1" id="KW-0812">Transmembrane</keyword>
<evidence type="ECO:0000256" key="1">
    <source>
        <dbReference type="SAM" id="Phobius"/>
    </source>
</evidence>
<dbReference type="Proteomes" id="UP000548867">
    <property type="component" value="Unassembled WGS sequence"/>
</dbReference>
<feature type="transmembrane region" description="Helical" evidence="1">
    <location>
        <begin position="254"/>
        <end position="287"/>
    </location>
</feature>
<gene>
    <name evidence="2" type="ORF">GGR38_002138</name>
</gene>
<proteinExistence type="predicted"/>
<name>A0A7W6CEQ2_9SPHN</name>
<feature type="transmembrane region" description="Helical" evidence="1">
    <location>
        <begin position="308"/>
        <end position="329"/>
    </location>
</feature>
<dbReference type="InterPro" id="IPR029044">
    <property type="entry name" value="Nucleotide-diphossugar_trans"/>
</dbReference>
<dbReference type="RefSeq" id="WP_183625266.1">
    <property type="nucleotide sequence ID" value="NZ_JACIDX010000007.1"/>
</dbReference>